<gene>
    <name evidence="6" type="ORF">S01H1_53358</name>
</gene>
<feature type="domain" description="Solute-binding protein family 5" evidence="5">
    <location>
        <begin position="8"/>
        <end position="112"/>
    </location>
</feature>
<dbReference type="FunFam" id="3.10.105.10:FF:000001">
    <property type="entry name" value="Oligopeptide ABC transporter, oligopeptide-binding protein"/>
    <property type="match status" value="1"/>
</dbReference>
<evidence type="ECO:0000259" key="5">
    <source>
        <dbReference type="Pfam" id="PF00496"/>
    </source>
</evidence>
<organism evidence="6">
    <name type="scientific">marine sediment metagenome</name>
    <dbReference type="NCBI Taxonomy" id="412755"/>
    <lineage>
        <taxon>unclassified sequences</taxon>
        <taxon>metagenomes</taxon>
        <taxon>ecological metagenomes</taxon>
    </lineage>
</organism>
<dbReference type="Gene3D" id="3.40.190.10">
    <property type="entry name" value="Periplasmic binding protein-like II"/>
    <property type="match status" value="1"/>
</dbReference>
<accession>X0VYZ3</accession>
<dbReference type="InterPro" id="IPR039424">
    <property type="entry name" value="SBP_5"/>
</dbReference>
<protein>
    <recommendedName>
        <fullName evidence="5">Solute-binding protein family 5 domain-containing protein</fullName>
    </recommendedName>
</protein>
<dbReference type="SUPFAM" id="SSF53850">
    <property type="entry name" value="Periplasmic binding protein-like II"/>
    <property type="match status" value="1"/>
</dbReference>
<dbReference type="PANTHER" id="PTHR30290:SF10">
    <property type="entry name" value="PERIPLASMIC OLIGOPEPTIDE-BINDING PROTEIN-RELATED"/>
    <property type="match status" value="1"/>
</dbReference>
<evidence type="ECO:0000256" key="1">
    <source>
        <dbReference type="ARBA" id="ARBA00004196"/>
    </source>
</evidence>
<dbReference type="AlphaFoldDB" id="X0VYZ3"/>
<keyword evidence="4" id="KW-0732">Signal</keyword>
<evidence type="ECO:0000313" key="6">
    <source>
        <dbReference type="EMBL" id="GAG23510.1"/>
    </source>
</evidence>
<comment type="caution">
    <text evidence="6">The sequence shown here is derived from an EMBL/GenBank/DDBJ whole genome shotgun (WGS) entry which is preliminary data.</text>
</comment>
<dbReference type="InterPro" id="IPR000914">
    <property type="entry name" value="SBP_5_dom"/>
</dbReference>
<dbReference type="PANTHER" id="PTHR30290">
    <property type="entry name" value="PERIPLASMIC BINDING COMPONENT OF ABC TRANSPORTER"/>
    <property type="match status" value="1"/>
</dbReference>
<dbReference type="GO" id="GO:1904680">
    <property type="term" value="F:peptide transmembrane transporter activity"/>
    <property type="evidence" value="ECO:0007669"/>
    <property type="project" value="TreeGrafter"/>
</dbReference>
<evidence type="ECO:0000256" key="2">
    <source>
        <dbReference type="ARBA" id="ARBA00005695"/>
    </source>
</evidence>
<dbReference type="EMBL" id="BARS01034547">
    <property type="protein sequence ID" value="GAG23510.1"/>
    <property type="molecule type" value="Genomic_DNA"/>
</dbReference>
<evidence type="ECO:0000256" key="3">
    <source>
        <dbReference type="ARBA" id="ARBA00022448"/>
    </source>
</evidence>
<comment type="subcellular location">
    <subcellularLocation>
        <location evidence="1">Cell envelope</location>
    </subcellularLocation>
</comment>
<proteinExistence type="inferred from homology"/>
<dbReference type="GO" id="GO:0015833">
    <property type="term" value="P:peptide transport"/>
    <property type="evidence" value="ECO:0007669"/>
    <property type="project" value="TreeGrafter"/>
</dbReference>
<reference evidence="6" key="1">
    <citation type="journal article" date="2014" name="Front. Microbiol.">
        <title>High frequency of phylogenetically diverse reductive dehalogenase-homologous genes in deep subseafloor sedimentary metagenomes.</title>
        <authorList>
            <person name="Kawai M."/>
            <person name="Futagami T."/>
            <person name="Toyoda A."/>
            <person name="Takaki Y."/>
            <person name="Nishi S."/>
            <person name="Hori S."/>
            <person name="Arai W."/>
            <person name="Tsubouchi T."/>
            <person name="Morono Y."/>
            <person name="Uchiyama I."/>
            <person name="Ito T."/>
            <person name="Fujiyama A."/>
            <person name="Inagaki F."/>
            <person name="Takami H."/>
        </authorList>
    </citation>
    <scope>NUCLEOTIDE SEQUENCE</scope>
    <source>
        <strain evidence="6">Expedition CK06-06</strain>
    </source>
</reference>
<comment type="similarity">
    <text evidence="2">Belongs to the bacterial solute-binding protein 5 family.</text>
</comment>
<dbReference type="GO" id="GO:0030313">
    <property type="term" value="C:cell envelope"/>
    <property type="evidence" value="ECO:0007669"/>
    <property type="project" value="UniProtKB-SubCell"/>
</dbReference>
<keyword evidence="3" id="KW-0813">Transport</keyword>
<evidence type="ECO:0000256" key="4">
    <source>
        <dbReference type="ARBA" id="ARBA00022729"/>
    </source>
</evidence>
<sequence>TPKPALPPKADEKSIAEAKRLLAEAGYPNGKGFPALEILYNTSEAHKKIAEAIQQMWNKALGIRIKLFNQEWKVYLASQQTLNYQLSRAGWIGDYNDPLTFLDMFVTDGGQNETGWSNKKYDALVAKVKRETNQTKRLKMFQQLESILMDELPIIPIYTYTRVYLMDKSVQGWHPNVMDYHPLKFVSLN</sequence>
<dbReference type="Pfam" id="PF00496">
    <property type="entry name" value="SBP_bac_5"/>
    <property type="match status" value="1"/>
</dbReference>
<name>X0VYZ3_9ZZZZ</name>
<dbReference type="Gene3D" id="3.10.105.10">
    <property type="entry name" value="Dipeptide-binding Protein, Domain 3"/>
    <property type="match status" value="1"/>
</dbReference>
<feature type="non-terminal residue" evidence="6">
    <location>
        <position position="1"/>
    </location>
</feature>